<evidence type="ECO:0000313" key="2">
    <source>
        <dbReference type="EMBL" id="KAI1610506.1"/>
    </source>
</evidence>
<keyword evidence="1" id="KW-0812">Transmembrane</keyword>
<accession>A0AAN6IAS0</accession>
<protein>
    <recommendedName>
        <fullName evidence="4">Mid2 domain-containing protein</fullName>
    </recommendedName>
</protein>
<keyword evidence="1" id="KW-0472">Membrane</keyword>
<name>A0AAN6IAS0_9EURO</name>
<dbReference type="EMBL" id="MU404358">
    <property type="protein sequence ID" value="KAI1610506.1"/>
    <property type="molecule type" value="Genomic_DNA"/>
</dbReference>
<organism evidence="2 3">
    <name type="scientific">Exophiala viscosa</name>
    <dbReference type="NCBI Taxonomy" id="2486360"/>
    <lineage>
        <taxon>Eukaryota</taxon>
        <taxon>Fungi</taxon>
        <taxon>Dikarya</taxon>
        <taxon>Ascomycota</taxon>
        <taxon>Pezizomycotina</taxon>
        <taxon>Eurotiomycetes</taxon>
        <taxon>Chaetothyriomycetidae</taxon>
        <taxon>Chaetothyriales</taxon>
        <taxon>Herpotrichiellaceae</taxon>
        <taxon>Exophiala</taxon>
    </lineage>
</organism>
<sequence>MRSTSQASLSTIIWCCADARRHRKLSSRMNSSVHAGNRSSLTTTITAADQPQAVLLYPTGQPTINNIDDVQVTYDTVWENANLTLFCGINENRNEWTVAKIRLFEPSGAIAIAPIHAGMAISHFPVSCNMLLYDASNRSDFKTGGAFTMISTQGVVSTFAMTISTAITPLTTKAQSEPTSESLGAADKSSLSTSLSATTSATTAMVASTAGRTSASSAASATSGLSGGARAGIAVGAIIGVFAMIATTFFLFRLKHRTNRAGTMVHAGMTASAVTGPSSKKVITPILVTTTRLRSPSAGGRVTVFKIGQHNRRHSEDWRRFFGNGNISTATKPVPA</sequence>
<feature type="transmembrane region" description="Helical" evidence="1">
    <location>
        <begin position="231"/>
        <end position="252"/>
    </location>
</feature>
<proteinExistence type="predicted"/>
<dbReference type="Proteomes" id="UP001203852">
    <property type="component" value="Unassembled WGS sequence"/>
</dbReference>
<gene>
    <name evidence="2" type="ORF">EDD36DRAFT_327560</name>
</gene>
<reference evidence="2" key="1">
    <citation type="journal article" date="2022" name="bioRxiv">
        <title>Deciphering the potential niche of two novel black yeast fungi from a biological soil crust based on their genomes, phenotypes, and melanin regulation.</title>
        <authorList>
            <consortium name="DOE Joint Genome Institute"/>
            <person name="Carr E.C."/>
            <person name="Barton Q."/>
            <person name="Grambo S."/>
            <person name="Sullivan M."/>
            <person name="Renfro C.M."/>
            <person name="Kuo A."/>
            <person name="Pangilinan J."/>
            <person name="Lipzen A."/>
            <person name="Keymanesh K."/>
            <person name="Savage E."/>
            <person name="Barry K."/>
            <person name="Grigoriev I.V."/>
            <person name="Riekhof W.R."/>
            <person name="Harris S.S."/>
        </authorList>
    </citation>
    <scope>NUCLEOTIDE SEQUENCE</scope>
    <source>
        <strain evidence="2">JF 03-4F</strain>
    </source>
</reference>
<keyword evidence="1" id="KW-1133">Transmembrane helix</keyword>
<evidence type="ECO:0000313" key="3">
    <source>
        <dbReference type="Proteomes" id="UP001203852"/>
    </source>
</evidence>
<evidence type="ECO:0008006" key="4">
    <source>
        <dbReference type="Google" id="ProtNLM"/>
    </source>
</evidence>
<evidence type="ECO:0000256" key="1">
    <source>
        <dbReference type="SAM" id="Phobius"/>
    </source>
</evidence>
<dbReference type="AlphaFoldDB" id="A0AAN6IAS0"/>
<comment type="caution">
    <text evidence="2">The sequence shown here is derived from an EMBL/GenBank/DDBJ whole genome shotgun (WGS) entry which is preliminary data.</text>
</comment>
<keyword evidence="3" id="KW-1185">Reference proteome</keyword>